<dbReference type="GO" id="GO:0044550">
    <property type="term" value="P:secondary metabolite biosynthetic process"/>
    <property type="evidence" value="ECO:0007669"/>
    <property type="project" value="TreeGrafter"/>
</dbReference>
<dbReference type="GO" id="GO:0005737">
    <property type="term" value="C:cytoplasm"/>
    <property type="evidence" value="ECO:0007669"/>
    <property type="project" value="TreeGrafter"/>
</dbReference>
<protein>
    <recommendedName>
        <fullName evidence="6">Carrier domain-containing protein</fullName>
    </recommendedName>
</protein>
<dbReference type="EMBL" id="BPQB01000035">
    <property type="protein sequence ID" value="GJE93807.1"/>
    <property type="molecule type" value="Genomic_DNA"/>
</dbReference>
<dbReference type="CDD" id="cd19531">
    <property type="entry name" value="LCL_NRPS-like"/>
    <property type="match status" value="1"/>
</dbReference>
<dbReference type="PANTHER" id="PTHR45527:SF1">
    <property type="entry name" value="FATTY ACID SYNTHASE"/>
    <property type="match status" value="1"/>
</dbReference>
<dbReference type="Gene3D" id="3.30.559.10">
    <property type="entry name" value="Chloramphenicol acetyltransferase-like domain"/>
    <property type="match status" value="1"/>
</dbReference>
<dbReference type="InterPro" id="IPR020806">
    <property type="entry name" value="PKS_PP-bd"/>
</dbReference>
<gene>
    <name evidence="7" type="ORF">PsYK624_099690</name>
</gene>
<dbReference type="InterPro" id="IPR023213">
    <property type="entry name" value="CAT-like_dom_sf"/>
</dbReference>
<dbReference type="SUPFAM" id="SSF52777">
    <property type="entry name" value="CoA-dependent acyltransferases"/>
    <property type="match status" value="4"/>
</dbReference>
<evidence type="ECO:0000313" key="8">
    <source>
        <dbReference type="Proteomes" id="UP000703269"/>
    </source>
</evidence>
<dbReference type="InterPro" id="IPR001242">
    <property type="entry name" value="Condensation_dom"/>
</dbReference>
<dbReference type="NCBIfam" id="TIGR01733">
    <property type="entry name" value="AA-adenyl-dom"/>
    <property type="match status" value="2"/>
</dbReference>
<sequence>MGDLLTKSTTSTPASEGIEALRGCVPVEFAADHLLEHRNFELNATATATLEGQLYGDLVAFSQRTSATPHEILLAAIRILHLRYSGASRAVIALSSAGQEPLAVLIEVEDQDTFADIIRITHEIVSSLDQHGHPYSAVEQQLAKNRSGAAGSAVPLLVRLDDAPTAPAAKSSFPMEWRACQSHAQLRVDVRFDAARFGPDTVAALLANLADVIAAAVAAPEHTVDDIPFSHALAQLTAAHIPVAPAPAPPAPRPTLAQAFAAAAAAHHDQPALIDGALTLTYREADVLASALAARLRAAAAQQEALAFVALCIPPGALAVLAVLAVAKSGAAYVPLDVRFPARRLAELVADSGAALVVSAADAPAFEFDRERVAHLDVTDFLKDYKALLAGGAHARDGSASPVSPAESSDDPAYVFYTSGSTGKPKGVLVKQASVVAFASNRDVFTWGPGDRIAQLNNPAWDASVLDVWGALLSGAALVCVDRYTALDPPALAKVLVESRVDACFMTTSLFRHVLDAAPHAFGSLRLLLVGGEGLFFESVRRLRAAAPSLTFYNVYGTTETCVFSCGVRFLPGDDIPSTGPVPIGHPFATSQKLVVDRAGRLVPPGAVGELVIGGEGVALGYLNRAEETARAFVRLDIPGLPGNTRFYRTGDAVRWRDGQLHFVGRMNAGQVKIRGQRLELGEVESTLVRSGLVASAAVSYHKPAGADASLVAYVVLDRLEKGGEQAKEEGADAVTKVMDTWKNMYDDMYSKHDLAKQRAEFIGWDSMITGEPIPKNEMTAWLHDTLRPFLEQRPRTVFEIGCGTGIFVHQILPSVERMWAIEPSEEAVHGMNAELRELGLDGKLAVWQATADRIPALPSFEPEFVLMNSVVQYFPSEAYLQQVIADTAARCVPGARILVGDVRSLPLDSLLGIAILTHGWQGDLASRSLHDLCRGLLKRDQNRSELLVDPAFFTGLRRAIPAISHVEVVPKAIEFCNELSQFRYQVVLHVNAELPLVVPEQWHDYEALQWQEADLEDALRDFATGDETALAVERIPNRFLSWESAAAATVFAPSADQFATLASVLPPRKSSAVGWSAFDLERLAEDYGVTVKLSVARQSETTTIDAVFVKAPLGPGTYVAFKTAEPGAAALAPCAASRLKDRVVEARPEDGILEQLRAVLPSYMVPDRIFSVSSLPLLTSGKLDRRKLAAMAESDAKRAVRPAAADAEATPPADDVEARLCAIYGELLGREAVSPLADFFNIGGHSLLATRLKSSLEAEFHISLLVKTIFSHPSPRELASVVRELRASAPVAHKPSALAAAPADGEYYPLSFAQDRMWFLQQLANYSSQDISYNSPYLLKLDGRVKPEVLERTLQEIVLRHEVLRTVFVEIAHEPKTLVVDFHPQLEVVPVEPTLDEPAVKALIRESARRRFALGMEPSFRATLFQMTPERSYLLLCMHHAVVDGYSLDIIQNEMVELYPAYEASRDHTLPPLPIQYKEYARWQRSEEFERMLKPQIDYWTEHLAGSKAMEWPTDFERPPQLTQEAKTVLTLFPIERFALLEQICKEERVTMFMLMASVFRIVHFQLTGEADAAFVYPIANRNRPETENLIGFFVNTQILRLNVRPGMPFLELLQQARDLSWAAYEHQDLPFERIVAIQNPTRDLGYVPLAQIIFAYQSHKSAPFSLGNDVRASIPHVDLNLTRFDLEAYFHPRADGLHGEFFYSVDLYREETIVNLTNQIHAVLDRVIEDRHFFVHPPQSLDHELTPRADPATYLQDYMPSQFPLDFPRRPEQSVHSFALPPAVCDALRTSTQDENELLALYYAAMAVLNHRYSGSEDITIGLTTSESLDVVPARVTIHRDNILSQVLDDARRSVKKASEFSHLSILDVAAVVKKPAVVRVVVSKGGHASSKYREHSFDLELLYPDVDASSCQLVYNPAVFRSTSVQAFSENLLDVLESLLLCPALPVEEIPFRNALKQLKQLGLPLTATRPPPSPSYSLVDAFNKSVEAYPDQIAIEDGRLKLTFRELDIVTTLLARKISQTSGGAEDFIATCIPPSALTVISILSIIKAGAAYVPLDVRYPQERLKLLLNASGARLLIMSSSSPDLADAAEDVTCLDISNFLAETELVPPADLSPLRRQNIAYLMYTSGSTGMPKGVPVTQSSVIAFASNTDLLAVEAGDRVGMVNNTAWDVSVLDIWCPLLLGATIVCFNRYDILDLAVLAGQFAHAGITAAFLSPALFRQALNIAPQLFRSLRVLQIGGEASYYEGLQRVRAVKPEIIIRNLYGPTEACVSVVISSVEVTNMPAFGPVPIGRPLATTQALIVDTKGRLVPPGIIGELIVGGASIGPGYLRRPKETAEAFVERAYEGVTNGPARFYRTGDAVQWRPDGQMYFLGRMNAGQIKIRGQRLELAEVENAIIRTGLAYDAAVVHLKSDKDESDVLAAYAVAASPLAPHETEARSTLVLDILRRTMPSFAVPFLLRWLPTLPVSPNGKVDRRVLLSRAGVDVASAQRNDTDRSRGEPVDETEARLCRIMETVLGCEAVGRSENFFNAGGHSLLAPRLAFRVQDAFGVPFTLMDVFNRPTPKAMAEKIRQLLADAPIGHRTSNGDAKGTEDFIITPALIFSNEPGRPFLFCVPMFTGLGFSFAPLSRSMDRFNVVAMNDPHYIALDDFPPDSPSASYAATLRTPDGHTVPNQAQYYYALILEEIARLGAPLDAPLNILGYSYGGHVAMEVARLAQDAGRVVHLFVLDSAAHAVRAMDEAQARADAGTILAMGTRIVGGGDAGGALGERMRAEIEERSVVNFRTLCEHEVRPYNGRMTLFRTEANADHGFAEFVDELDEIVLHGNHYRLLEEASGNLPLIAGKIGAVAGV</sequence>
<keyword evidence="5" id="KW-0812">Transmembrane</keyword>
<dbReference type="Pfam" id="PF00668">
    <property type="entry name" value="Condensation"/>
    <property type="match status" value="1"/>
</dbReference>
<dbReference type="GO" id="GO:0043041">
    <property type="term" value="P:amino acid activation for nonribosomal peptide biosynthetic process"/>
    <property type="evidence" value="ECO:0007669"/>
    <property type="project" value="TreeGrafter"/>
</dbReference>
<feature type="domain" description="Carrier" evidence="6">
    <location>
        <begin position="1212"/>
        <end position="1287"/>
    </location>
</feature>
<dbReference type="Gene3D" id="3.40.50.1820">
    <property type="entry name" value="alpha/beta hydrolase"/>
    <property type="match status" value="1"/>
</dbReference>
<dbReference type="Pfam" id="PF00975">
    <property type="entry name" value="Thioesterase"/>
    <property type="match status" value="1"/>
</dbReference>
<dbReference type="Proteomes" id="UP000703269">
    <property type="component" value="Unassembled WGS sequence"/>
</dbReference>
<dbReference type="SUPFAM" id="SSF53474">
    <property type="entry name" value="alpha/beta-Hydrolases"/>
    <property type="match status" value="1"/>
</dbReference>
<dbReference type="OrthoDB" id="408177at2759"/>
<dbReference type="GO" id="GO:0016874">
    <property type="term" value="F:ligase activity"/>
    <property type="evidence" value="ECO:0007669"/>
    <property type="project" value="UniProtKB-KW"/>
</dbReference>
<dbReference type="Gene3D" id="3.40.50.980">
    <property type="match status" value="4"/>
</dbReference>
<evidence type="ECO:0000256" key="3">
    <source>
        <dbReference type="ARBA" id="ARBA00022598"/>
    </source>
</evidence>
<dbReference type="InterPro" id="IPR009081">
    <property type="entry name" value="PP-bd_ACP"/>
</dbReference>
<name>A0A9P3LH67_9APHY</name>
<dbReference type="Gene3D" id="3.30.300.30">
    <property type="match status" value="3"/>
</dbReference>
<dbReference type="SUPFAM" id="SSF47336">
    <property type="entry name" value="ACP-like"/>
    <property type="match status" value="2"/>
</dbReference>
<dbReference type="PANTHER" id="PTHR45527">
    <property type="entry name" value="NONRIBOSOMAL PEPTIDE SYNTHETASE"/>
    <property type="match status" value="1"/>
</dbReference>
<keyword evidence="1" id="KW-0596">Phosphopantetheine</keyword>
<feature type="domain" description="Carrier" evidence="6">
    <location>
        <begin position="2506"/>
        <end position="2581"/>
    </location>
</feature>
<keyword evidence="2" id="KW-0597">Phosphoprotein</keyword>
<dbReference type="PROSITE" id="PS50075">
    <property type="entry name" value="CARRIER"/>
    <property type="match status" value="2"/>
</dbReference>
<dbReference type="CDD" id="cd05930">
    <property type="entry name" value="A_NRPS"/>
    <property type="match status" value="1"/>
</dbReference>
<dbReference type="Gene3D" id="3.30.559.30">
    <property type="entry name" value="Nonribosomal peptide synthetase, condensation domain"/>
    <property type="match status" value="3"/>
</dbReference>
<evidence type="ECO:0000256" key="1">
    <source>
        <dbReference type="ARBA" id="ARBA00022450"/>
    </source>
</evidence>
<dbReference type="InterPro" id="IPR029063">
    <property type="entry name" value="SAM-dependent_MTases_sf"/>
</dbReference>
<evidence type="ECO:0000313" key="7">
    <source>
        <dbReference type="EMBL" id="GJE93807.1"/>
    </source>
</evidence>
<dbReference type="InterPro" id="IPR010071">
    <property type="entry name" value="AA_adenyl_dom"/>
</dbReference>
<dbReference type="InterPro" id="IPR000873">
    <property type="entry name" value="AMP-dep_synth/lig_dom"/>
</dbReference>
<evidence type="ECO:0000256" key="4">
    <source>
        <dbReference type="ARBA" id="ARBA00023268"/>
    </source>
</evidence>
<dbReference type="Gene3D" id="1.10.1200.10">
    <property type="entry name" value="ACP-like"/>
    <property type="match status" value="2"/>
</dbReference>
<feature type="transmembrane region" description="Helical" evidence="5">
    <location>
        <begin position="305"/>
        <end position="327"/>
    </location>
</feature>
<comment type="caution">
    <text evidence="7">The sequence shown here is derived from an EMBL/GenBank/DDBJ whole genome shotgun (WGS) entry which is preliminary data.</text>
</comment>
<keyword evidence="5" id="KW-0472">Membrane</keyword>
<proteinExistence type="predicted"/>
<dbReference type="InterPro" id="IPR029058">
    <property type="entry name" value="AB_hydrolase_fold"/>
</dbReference>
<accession>A0A9P3LH67</accession>
<organism evidence="7 8">
    <name type="scientific">Phanerochaete sordida</name>
    <dbReference type="NCBI Taxonomy" id="48140"/>
    <lineage>
        <taxon>Eukaryota</taxon>
        <taxon>Fungi</taxon>
        <taxon>Dikarya</taxon>
        <taxon>Basidiomycota</taxon>
        <taxon>Agaricomycotina</taxon>
        <taxon>Agaricomycetes</taxon>
        <taxon>Polyporales</taxon>
        <taxon>Phanerochaetaceae</taxon>
        <taxon>Phanerochaete</taxon>
    </lineage>
</organism>
<reference evidence="7 8" key="1">
    <citation type="submission" date="2021-08" db="EMBL/GenBank/DDBJ databases">
        <title>Draft Genome Sequence of Phanerochaete sordida strain YK-624.</title>
        <authorList>
            <person name="Mori T."/>
            <person name="Dohra H."/>
            <person name="Suzuki T."/>
            <person name="Kawagishi H."/>
            <person name="Hirai H."/>
        </authorList>
    </citation>
    <scope>NUCLEOTIDE SEQUENCE [LARGE SCALE GENOMIC DNA]</scope>
    <source>
        <strain evidence="7 8">YK-624</strain>
    </source>
</reference>
<keyword evidence="8" id="KW-1185">Reference proteome</keyword>
<dbReference type="GO" id="GO:0031177">
    <property type="term" value="F:phosphopantetheine binding"/>
    <property type="evidence" value="ECO:0007669"/>
    <property type="project" value="InterPro"/>
</dbReference>
<dbReference type="InterPro" id="IPR020845">
    <property type="entry name" value="AMP-binding_CS"/>
</dbReference>
<keyword evidence="5" id="KW-1133">Transmembrane helix</keyword>
<dbReference type="SMART" id="SM00823">
    <property type="entry name" value="PKS_PP"/>
    <property type="match status" value="2"/>
</dbReference>
<dbReference type="InterPro" id="IPR036736">
    <property type="entry name" value="ACP-like_sf"/>
</dbReference>
<evidence type="ECO:0000259" key="6">
    <source>
        <dbReference type="PROSITE" id="PS50075"/>
    </source>
</evidence>
<dbReference type="PROSITE" id="PS00455">
    <property type="entry name" value="AMP_BINDING"/>
    <property type="match status" value="2"/>
</dbReference>
<evidence type="ECO:0000256" key="2">
    <source>
        <dbReference type="ARBA" id="ARBA00022553"/>
    </source>
</evidence>
<keyword evidence="3" id="KW-0436">Ligase</keyword>
<dbReference type="Pfam" id="PF00501">
    <property type="entry name" value="AMP-binding"/>
    <property type="match status" value="2"/>
</dbReference>
<dbReference type="InterPro" id="IPR045851">
    <property type="entry name" value="AMP-bd_C_sf"/>
</dbReference>
<keyword evidence="4" id="KW-0511">Multifunctional enzyme</keyword>
<dbReference type="InterPro" id="IPR001031">
    <property type="entry name" value="Thioesterase"/>
</dbReference>
<dbReference type="SUPFAM" id="SSF53335">
    <property type="entry name" value="S-adenosyl-L-methionine-dependent methyltransferases"/>
    <property type="match status" value="1"/>
</dbReference>
<dbReference type="SUPFAM" id="SSF56801">
    <property type="entry name" value="Acetyl-CoA synthetase-like"/>
    <property type="match status" value="2"/>
</dbReference>
<dbReference type="Gene3D" id="3.40.50.150">
    <property type="entry name" value="Vaccinia Virus protein VP39"/>
    <property type="match status" value="1"/>
</dbReference>
<dbReference type="Pfam" id="PF00550">
    <property type="entry name" value="PP-binding"/>
    <property type="match status" value="2"/>
</dbReference>
<evidence type="ECO:0000256" key="5">
    <source>
        <dbReference type="SAM" id="Phobius"/>
    </source>
</evidence>
<dbReference type="Gene3D" id="2.30.38.10">
    <property type="entry name" value="Luciferase, Domain 3"/>
    <property type="match status" value="2"/>
</dbReference>